<evidence type="ECO:0000313" key="5">
    <source>
        <dbReference type="EMBL" id="KAG2816263.1"/>
    </source>
</evidence>
<proteinExistence type="predicted"/>
<reference evidence="5" key="2">
    <citation type="submission" date="2018-10" db="EMBL/GenBank/DDBJ databases">
        <title>Effector identification in a new, highly contiguous assembly of the strawberry crown rot pathogen Phytophthora cactorum.</title>
        <authorList>
            <person name="Armitage A.D."/>
            <person name="Nellist C.F."/>
            <person name="Bates H."/>
            <person name="Vickerstaff R.J."/>
            <person name="Harrison R.J."/>
        </authorList>
    </citation>
    <scope>NUCLEOTIDE SEQUENCE</scope>
    <source>
        <strain evidence="5">15-7</strain>
        <strain evidence="6">4032</strain>
        <strain evidence="7">4040</strain>
        <strain evidence="8">P415</strain>
        <strain evidence="9">P421</strain>
    </source>
</reference>
<comment type="caution">
    <text evidence="12">The sequence shown here is derived from an EMBL/GenBank/DDBJ whole genome shotgun (WGS) entry which is preliminary data.</text>
</comment>
<feature type="domain" description="Crinkler effector protein N-terminal" evidence="4">
    <location>
        <begin position="2"/>
        <end position="115"/>
    </location>
</feature>
<gene>
    <name evidence="10" type="ORF">JG687_00018303</name>
    <name evidence="13" type="ORF">PC110_g20967</name>
    <name evidence="12" type="ORF">PC110_g21635</name>
    <name evidence="11" type="ORF">PC110_g21654</name>
    <name evidence="5" type="ORF">PC113_g23110</name>
    <name evidence="6" type="ORF">PC115_g23029</name>
    <name evidence="7" type="ORF">PC117_g25742</name>
    <name evidence="8" type="ORF">PC118_g23163</name>
    <name evidence="9" type="ORF">PC129_g23092</name>
</gene>
<evidence type="ECO:0000313" key="12">
    <source>
        <dbReference type="EMBL" id="RAW21921.1"/>
    </source>
</evidence>
<dbReference type="Pfam" id="PF20147">
    <property type="entry name" value="Crinkler"/>
    <property type="match status" value="1"/>
</dbReference>
<dbReference type="EMBL" id="RCML01002064">
    <property type="protein sequence ID" value="KAG2959155.1"/>
    <property type="molecule type" value="Genomic_DNA"/>
</dbReference>
<dbReference type="EMBL" id="MJFZ01001500">
    <property type="protein sequence ID" value="RAW21921.1"/>
    <property type="molecule type" value="Genomic_DNA"/>
</dbReference>
<evidence type="ECO:0000313" key="8">
    <source>
        <dbReference type="EMBL" id="KAG2959155.1"/>
    </source>
</evidence>
<keyword evidence="3" id="KW-0964">Secreted</keyword>
<dbReference type="OrthoDB" id="90479at2759"/>
<dbReference type="Proteomes" id="UP000688947">
    <property type="component" value="Unassembled WGS sequence"/>
</dbReference>
<evidence type="ECO:0000313" key="11">
    <source>
        <dbReference type="EMBL" id="RAW21904.1"/>
    </source>
</evidence>
<dbReference type="EMBL" id="RCMK01002097">
    <property type="protein sequence ID" value="KAG2884776.1"/>
    <property type="molecule type" value="Genomic_DNA"/>
</dbReference>
<dbReference type="InterPro" id="IPR045379">
    <property type="entry name" value="Crinkler_N"/>
</dbReference>
<protein>
    <recommendedName>
        <fullName evidence="4">Crinkler effector protein N-terminal domain-containing protein</fullName>
    </recommendedName>
</protein>
<keyword evidence="14" id="KW-1185">Reference proteome</keyword>
<dbReference type="Proteomes" id="UP000697107">
    <property type="component" value="Unassembled WGS sequence"/>
</dbReference>
<evidence type="ECO:0000313" key="9">
    <source>
        <dbReference type="EMBL" id="KAG3202985.1"/>
    </source>
</evidence>
<dbReference type="Proteomes" id="UP000736787">
    <property type="component" value="Unassembled WGS sequence"/>
</dbReference>
<organism evidence="12 14">
    <name type="scientific">Phytophthora cactorum</name>
    <dbReference type="NCBI Taxonomy" id="29920"/>
    <lineage>
        <taxon>Eukaryota</taxon>
        <taxon>Sar</taxon>
        <taxon>Stramenopiles</taxon>
        <taxon>Oomycota</taxon>
        <taxon>Peronosporomycetes</taxon>
        <taxon>Peronosporales</taxon>
        <taxon>Peronosporaceae</taxon>
        <taxon>Phytophthora</taxon>
    </lineage>
</organism>
<reference evidence="12 14" key="1">
    <citation type="submission" date="2018-01" db="EMBL/GenBank/DDBJ databases">
        <title>Draft genome of the strawberry crown rot pathogen Phytophthora cactorum.</title>
        <authorList>
            <person name="Armitage A.D."/>
            <person name="Lysoe E."/>
            <person name="Nellist C.F."/>
            <person name="Harrison R.J."/>
            <person name="Brurberg M.B."/>
        </authorList>
    </citation>
    <scope>NUCLEOTIDE SEQUENCE [LARGE SCALE GENOMIC DNA]</scope>
    <source>
        <strain evidence="12 14">10300</strain>
    </source>
</reference>
<evidence type="ECO:0000313" key="13">
    <source>
        <dbReference type="EMBL" id="RAW22592.1"/>
    </source>
</evidence>
<dbReference type="EMBL" id="MJFZ01001265">
    <property type="protein sequence ID" value="RAW22592.1"/>
    <property type="molecule type" value="Genomic_DNA"/>
</dbReference>
<dbReference type="AlphaFoldDB" id="A0A329RBW0"/>
<evidence type="ECO:0000256" key="1">
    <source>
        <dbReference type="ARBA" id="ARBA00004340"/>
    </source>
</evidence>
<evidence type="ECO:0000256" key="3">
    <source>
        <dbReference type="ARBA" id="ARBA00022525"/>
    </source>
</evidence>
<dbReference type="Proteomes" id="UP000735874">
    <property type="component" value="Unassembled WGS sequence"/>
</dbReference>
<accession>A0A329RBW0</accession>
<dbReference type="VEuPathDB" id="FungiDB:PC110_g20967"/>
<dbReference type="Proteomes" id="UP000251314">
    <property type="component" value="Unassembled WGS sequence"/>
</dbReference>
<evidence type="ECO:0000259" key="4">
    <source>
        <dbReference type="Pfam" id="PF20147"/>
    </source>
</evidence>
<sequence length="348" mass="39229">MVKLFCALAFDLGSSFSVELDENSALTKVKEAIKATKTQMVLCGAEKLQLYLAMDDRKWLTSRTIQRIKADLSGFERLESPQRSLLRCGLGEDAVKQPDDEEISKGGGHINVIVVVPDYTPGDLCYPDQLKVDEFQEALGLSSRLIQIEEDDDNSVPGFEWRNSAQHEESDQYTRYMAYMNDHLKVVFCPDESKMKPRLFLEDTSNKEILSLCGAAWLKFDVSGSADLIIVDRLAKHYRVLLAGLRFVIDVRKNLQEDAERVRHQLVLKLIVADFTSGKQHAPVGLVTYLDTSWYFVWVTTEKESTSLELHCAAHGFQLIRDVLSDDSAPSSQGNYTWPSASSMMNES</sequence>
<evidence type="ECO:0000313" key="14">
    <source>
        <dbReference type="Proteomes" id="UP000251314"/>
    </source>
</evidence>
<evidence type="ECO:0000313" key="6">
    <source>
        <dbReference type="EMBL" id="KAG2878567.1"/>
    </source>
</evidence>
<dbReference type="EMBL" id="RCMV01002419">
    <property type="protein sequence ID" value="KAG3202985.1"/>
    <property type="molecule type" value="Genomic_DNA"/>
</dbReference>
<dbReference type="GO" id="GO:0043657">
    <property type="term" value="C:host cell"/>
    <property type="evidence" value="ECO:0007669"/>
    <property type="project" value="UniProtKB-SubCell"/>
</dbReference>
<name>A0A329RBW0_9STRA</name>
<evidence type="ECO:0000313" key="10">
    <source>
        <dbReference type="EMBL" id="KAG6943683.1"/>
    </source>
</evidence>
<dbReference type="EMBL" id="RCMG01002004">
    <property type="protein sequence ID" value="KAG2816263.1"/>
    <property type="molecule type" value="Genomic_DNA"/>
</dbReference>
<dbReference type="Proteomes" id="UP000774804">
    <property type="component" value="Unassembled WGS sequence"/>
</dbReference>
<comment type="subcellular location">
    <subcellularLocation>
        <location evidence="1">Host cell</location>
    </subcellularLocation>
    <subcellularLocation>
        <location evidence="2">Secreted</location>
    </subcellularLocation>
</comment>
<evidence type="ECO:0000313" key="7">
    <source>
        <dbReference type="EMBL" id="KAG2884776.1"/>
    </source>
</evidence>
<dbReference type="EMBL" id="MJFZ01001508">
    <property type="protein sequence ID" value="RAW21904.1"/>
    <property type="molecule type" value="Genomic_DNA"/>
</dbReference>
<dbReference type="GO" id="GO:0005576">
    <property type="term" value="C:extracellular region"/>
    <property type="evidence" value="ECO:0007669"/>
    <property type="project" value="UniProtKB-SubCell"/>
</dbReference>
<reference evidence="10" key="3">
    <citation type="submission" date="2021-01" db="EMBL/GenBank/DDBJ databases">
        <title>Phytophthora aleatoria, a newly-described species from Pinus radiata is distinct from Phytophthora cactorum isolates based on comparative genomics.</title>
        <authorList>
            <person name="Mcdougal R."/>
            <person name="Panda P."/>
            <person name="Williams N."/>
            <person name="Studholme D.J."/>
        </authorList>
    </citation>
    <scope>NUCLEOTIDE SEQUENCE</scope>
    <source>
        <strain evidence="10">NZFS 3830</strain>
    </source>
</reference>
<evidence type="ECO:0000256" key="2">
    <source>
        <dbReference type="ARBA" id="ARBA00004613"/>
    </source>
</evidence>
<dbReference type="Proteomes" id="UP000760860">
    <property type="component" value="Unassembled WGS sequence"/>
</dbReference>
<dbReference type="EMBL" id="JAENGZ010002453">
    <property type="protein sequence ID" value="KAG6943683.1"/>
    <property type="molecule type" value="Genomic_DNA"/>
</dbReference>
<dbReference type="VEuPathDB" id="FungiDB:PC110_g21654"/>
<dbReference type="VEuPathDB" id="FungiDB:PC110_g21635"/>
<dbReference type="EMBL" id="RCMI01002120">
    <property type="protein sequence ID" value="KAG2878567.1"/>
    <property type="molecule type" value="Genomic_DNA"/>
</dbReference>